<organism evidence="1 2">
    <name type="scientific">Methylobacterium jeotgali</name>
    <dbReference type="NCBI Taxonomy" id="381630"/>
    <lineage>
        <taxon>Bacteria</taxon>
        <taxon>Pseudomonadati</taxon>
        <taxon>Pseudomonadota</taxon>
        <taxon>Alphaproteobacteria</taxon>
        <taxon>Hyphomicrobiales</taxon>
        <taxon>Methylobacteriaceae</taxon>
        <taxon>Methylobacterium</taxon>
    </lineage>
</organism>
<dbReference type="Proteomes" id="UP001055102">
    <property type="component" value="Unassembled WGS sequence"/>
</dbReference>
<protein>
    <submittedName>
        <fullName evidence="1">Uncharacterized protein</fullName>
    </submittedName>
</protein>
<gene>
    <name evidence="1" type="ORF">AOPFMNJM_0250</name>
</gene>
<name>A0ABQ4ST06_9HYPH</name>
<accession>A0ABQ4ST06</accession>
<evidence type="ECO:0000313" key="1">
    <source>
        <dbReference type="EMBL" id="GJE04958.1"/>
    </source>
</evidence>
<reference evidence="1" key="1">
    <citation type="journal article" date="2021" name="Front. Microbiol.">
        <title>Comprehensive Comparative Genomics and Phenotyping of Methylobacterium Species.</title>
        <authorList>
            <person name="Alessa O."/>
            <person name="Ogura Y."/>
            <person name="Fujitani Y."/>
            <person name="Takami H."/>
            <person name="Hayashi T."/>
            <person name="Sahin N."/>
            <person name="Tani A."/>
        </authorList>
    </citation>
    <scope>NUCLEOTIDE SEQUENCE</scope>
    <source>
        <strain evidence="1">LMG 23639</strain>
    </source>
</reference>
<comment type="caution">
    <text evidence="1">The sequence shown here is derived from an EMBL/GenBank/DDBJ whole genome shotgun (WGS) entry which is preliminary data.</text>
</comment>
<keyword evidence="2" id="KW-1185">Reference proteome</keyword>
<proteinExistence type="predicted"/>
<evidence type="ECO:0000313" key="2">
    <source>
        <dbReference type="Proteomes" id="UP001055102"/>
    </source>
</evidence>
<sequence>MIVPADRQPIVVADAGPPIRLAAAGLLDTLDGLEAALVGKIDPETPVDLRTLPQPVAP</sequence>
<reference evidence="1" key="2">
    <citation type="submission" date="2021-08" db="EMBL/GenBank/DDBJ databases">
        <authorList>
            <person name="Tani A."/>
            <person name="Ola A."/>
            <person name="Ogura Y."/>
            <person name="Katsura K."/>
            <person name="Hayashi T."/>
        </authorList>
    </citation>
    <scope>NUCLEOTIDE SEQUENCE</scope>
    <source>
        <strain evidence="1">LMG 23639</strain>
    </source>
</reference>
<dbReference type="RefSeq" id="WP_238273682.1">
    <property type="nucleotide sequence ID" value="NZ_BPQR01000003.1"/>
</dbReference>
<dbReference type="EMBL" id="BPQR01000003">
    <property type="protein sequence ID" value="GJE04958.1"/>
    <property type="molecule type" value="Genomic_DNA"/>
</dbReference>